<dbReference type="InterPro" id="IPR000555">
    <property type="entry name" value="JAMM/MPN+_dom"/>
</dbReference>
<evidence type="ECO:0000259" key="9">
    <source>
        <dbReference type="PROSITE" id="PS50249"/>
    </source>
</evidence>
<dbReference type="GO" id="GO:0061578">
    <property type="term" value="F:K63-linked deubiquitinase activity"/>
    <property type="evidence" value="ECO:0007669"/>
    <property type="project" value="InterPro"/>
</dbReference>
<feature type="domain" description="MPN" evidence="9">
    <location>
        <begin position="64"/>
        <end position="194"/>
    </location>
</feature>
<accession>A0A2Z7ARA2</accession>
<evidence type="ECO:0000256" key="7">
    <source>
        <dbReference type="ARBA" id="ARBA00022833"/>
    </source>
</evidence>
<evidence type="ECO:0000256" key="4">
    <source>
        <dbReference type="ARBA" id="ARBA00022723"/>
    </source>
</evidence>
<keyword evidence="11" id="KW-1185">Reference proteome</keyword>
<evidence type="ECO:0000256" key="2">
    <source>
        <dbReference type="ARBA" id="ARBA00010981"/>
    </source>
</evidence>
<evidence type="ECO:0000256" key="1">
    <source>
        <dbReference type="ARBA" id="ARBA00001947"/>
    </source>
</evidence>
<keyword evidence="5" id="KW-0833">Ubl conjugation pathway</keyword>
<dbReference type="Pfam" id="PF01398">
    <property type="entry name" value="JAB"/>
    <property type="match status" value="1"/>
</dbReference>
<protein>
    <submittedName>
        <fullName evidence="10">AMSH-like ubiquitin thioesterase 2</fullName>
    </submittedName>
</protein>
<evidence type="ECO:0000256" key="6">
    <source>
        <dbReference type="ARBA" id="ARBA00022801"/>
    </source>
</evidence>
<gene>
    <name evidence="10" type="ORF">F511_24219</name>
</gene>
<dbReference type="GO" id="GO:0046872">
    <property type="term" value="F:metal ion binding"/>
    <property type="evidence" value="ECO:0007669"/>
    <property type="project" value="UniProtKB-KW"/>
</dbReference>
<keyword evidence="7" id="KW-0862">Zinc</keyword>
<dbReference type="SUPFAM" id="SSF102712">
    <property type="entry name" value="JAB1/MPN domain"/>
    <property type="match status" value="1"/>
</dbReference>
<dbReference type="SMART" id="SM00232">
    <property type="entry name" value="JAB_MPN"/>
    <property type="match status" value="1"/>
</dbReference>
<dbReference type="CDD" id="cd08066">
    <property type="entry name" value="MPN_AMSH_like"/>
    <property type="match status" value="1"/>
</dbReference>
<dbReference type="AlphaFoldDB" id="A0A2Z7ARA2"/>
<reference evidence="10 11" key="1">
    <citation type="journal article" date="2015" name="Proc. Natl. Acad. Sci. U.S.A.">
        <title>The resurrection genome of Boea hygrometrica: A blueprint for survival of dehydration.</title>
        <authorList>
            <person name="Xiao L."/>
            <person name="Yang G."/>
            <person name="Zhang L."/>
            <person name="Yang X."/>
            <person name="Zhao S."/>
            <person name="Ji Z."/>
            <person name="Zhou Q."/>
            <person name="Hu M."/>
            <person name="Wang Y."/>
            <person name="Chen M."/>
            <person name="Xu Y."/>
            <person name="Jin H."/>
            <person name="Xiao X."/>
            <person name="Hu G."/>
            <person name="Bao F."/>
            <person name="Hu Y."/>
            <person name="Wan P."/>
            <person name="Li L."/>
            <person name="Deng X."/>
            <person name="Kuang T."/>
            <person name="Xiang C."/>
            <person name="Zhu J.K."/>
            <person name="Oliver M.J."/>
            <person name="He Y."/>
        </authorList>
    </citation>
    <scope>NUCLEOTIDE SEQUENCE [LARGE SCALE GENOMIC DNA]</scope>
    <source>
        <strain evidence="11">cv. XS01</strain>
    </source>
</reference>
<dbReference type="GO" id="GO:0070536">
    <property type="term" value="P:protein K63-linked deubiquitination"/>
    <property type="evidence" value="ECO:0007669"/>
    <property type="project" value="InterPro"/>
</dbReference>
<dbReference type="GO" id="GO:0140492">
    <property type="term" value="F:metal-dependent deubiquitinase activity"/>
    <property type="evidence" value="ECO:0007669"/>
    <property type="project" value="InterPro"/>
</dbReference>
<dbReference type="Gene3D" id="3.40.140.10">
    <property type="entry name" value="Cytidine Deaminase, domain 2"/>
    <property type="match status" value="1"/>
</dbReference>
<dbReference type="PROSITE" id="PS50249">
    <property type="entry name" value="MPN"/>
    <property type="match status" value="1"/>
</dbReference>
<sequence>MTYGLGVQGMHAVIKSPPAPGISCFQPLPGVPEVSRITSADAVDDQLHHSSSSQPAASKHLKDIHMATRLMEDFLDLASDNTSKNLETCGVLGAFLESETFYVTNLTIPKQEATSNSCQTVHEEEIYSIQNEESLLPIGWIHTHPSQTCFMSSVDLHTQYIYQVMLPEAVGIVMAPTDTSRKFGVFRLSEPDGMRILKECKEKGFHSHAEPDNGTPIYEECSNIFFNPNLRLEICDLR</sequence>
<dbReference type="FunFam" id="3.40.140.10:FF:000046">
    <property type="entry name" value="AMSH-like ubiquitin thioesterase 2"/>
    <property type="match status" value="1"/>
</dbReference>
<organism evidence="10 11">
    <name type="scientific">Dorcoceras hygrometricum</name>
    <dbReference type="NCBI Taxonomy" id="472368"/>
    <lineage>
        <taxon>Eukaryota</taxon>
        <taxon>Viridiplantae</taxon>
        <taxon>Streptophyta</taxon>
        <taxon>Embryophyta</taxon>
        <taxon>Tracheophyta</taxon>
        <taxon>Spermatophyta</taxon>
        <taxon>Magnoliopsida</taxon>
        <taxon>eudicotyledons</taxon>
        <taxon>Gunneridae</taxon>
        <taxon>Pentapetalae</taxon>
        <taxon>asterids</taxon>
        <taxon>lamiids</taxon>
        <taxon>Lamiales</taxon>
        <taxon>Gesneriaceae</taxon>
        <taxon>Didymocarpoideae</taxon>
        <taxon>Trichosporeae</taxon>
        <taxon>Loxocarpinae</taxon>
        <taxon>Dorcoceras</taxon>
    </lineage>
</organism>
<dbReference type="OrthoDB" id="3640at2759"/>
<evidence type="ECO:0000313" key="11">
    <source>
        <dbReference type="Proteomes" id="UP000250235"/>
    </source>
</evidence>
<dbReference type="GO" id="GO:0016020">
    <property type="term" value="C:membrane"/>
    <property type="evidence" value="ECO:0007669"/>
    <property type="project" value="TreeGrafter"/>
</dbReference>
<evidence type="ECO:0000256" key="3">
    <source>
        <dbReference type="ARBA" id="ARBA00022670"/>
    </source>
</evidence>
<dbReference type="PANTHER" id="PTHR12947">
    <property type="entry name" value="AMSH-LIKE PROTEASE"/>
    <property type="match status" value="1"/>
</dbReference>
<keyword evidence="4" id="KW-0479">Metal-binding</keyword>
<dbReference type="InterPro" id="IPR044098">
    <property type="entry name" value="STAMBP/STALP-like_MPN"/>
</dbReference>
<dbReference type="PANTHER" id="PTHR12947:SF13">
    <property type="entry name" value="FI19924P1"/>
    <property type="match status" value="1"/>
</dbReference>
<evidence type="ECO:0000256" key="5">
    <source>
        <dbReference type="ARBA" id="ARBA00022786"/>
    </source>
</evidence>
<dbReference type="GO" id="GO:0006508">
    <property type="term" value="P:proteolysis"/>
    <property type="evidence" value="ECO:0007669"/>
    <property type="project" value="UniProtKB-KW"/>
</dbReference>
<dbReference type="Proteomes" id="UP000250235">
    <property type="component" value="Unassembled WGS sequence"/>
</dbReference>
<name>A0A2Z7ARA2_9LAMI</name>
<comment type="similarity">
    <text evidence="2">Belongs to the peptidase M67C family.</text>
</comment>
<comment type="cofactor">
    <cofactor evidence="1">
        <name>Zn(2+)</name>
        <dbReference type="ChEBI" id="CHEBI:29105"/>
    </cofactor>
</comment>
<evidence type="ECO:0000256" key="8">
    <source>
        <dbReference type="ARBA" id="ARBA00023049"/>
    </source>
</evidence>
<proteinExistence type="inferred from homology"/>
<dbReference type="EMBL" id="KV012816">
    <property type="protein sequence ID" value="KZV24424.1"/>
    <property type="molecule type" value="Genomic_DNA"/>
</dbReference>
<keyword evidence="6" id="KW-0378">Hydrolase</keyword>
<keyword evidence="3" id="KW-0645">Protease</keyword>
<dbReference type="GO" id="GO:0005768">
    <property type="term" value="C:endosome"/>
    <property type="evidence" value="ECO:0007669"/>
    <property type="project" value="TreeGrafter"/>
</dbReference>
<dbReference type="InterPro" id="IPR037518">
    <property type="entry name" value="MPN"/>
</dbReference>
<evidence type="ECO:0000313" key="10">
    <source>
        <dbReference type="EMBL" id="KZV24424.1"/>
    </source>
</evidence>
<keyword evidence="8" id="KW-0482">Metalloprotease</keyword>